<evidence type="ECO:0008006" key="6">
    <source>
        <dbReference type="Google" id="ProtNLM"/>
    </source>
</evidence>
<dbReference type="Proteomes" id="UP000313988">
    <property type="component" value="Unassembled WGS sequence"/>
</dbReference>
<sequence length="126" mass="12839">MKKNLILTCILLSGVALTSCAPTALVGTAAGAAQSTQASYTAAGGLFMLKNADPVPALKIVLVLDGVTTTDPRCNRTTDGITSCRLGDVPANGVTQALAFTGKIVSGSVTWRTPEGKLRALPVVPQ</sequence>
<organism evidence="3 4">
    <name type="scientific">Deinococcus radiopugnans ATCC 19172</name>
    <dbReference type="NCBI Taxonomy" id="585398"/>
    <lineage>
        <taxon>Bacteria</taxon>
        <taxon>Thermotogati</taxon>
        <taxon>Deinococcota</taxon>
        <taxon>Deinococci</taxon>
        <taxon>Deinococcales</taxon>
        <taxon>Deinococcaceae</taxon>
        <taxon>Deinococcus</taxon>
    </lineage>
</organism>
<evidence type="ECO:0000313" key="4">
    <source>
        <dbReference type="Proteomes" id="UP000313988"/>
    </source>
</evidence>
<dbReference type="PROSITE" id="PS51257">
    <property type="entry name" value="PROKAR_LIPOPROTEIN"/>
    <property type="match status" value="1"/>
</dbReference>
<feature type="signal peptide" evidence="1">
    <location>
        <begin position="1"/>
        <end position="24"/>
    </location>
</feature>
<reference evidence="2 5" key="2">
    <citation type="submission" date="2020-08" db="EMBL/GenBank/DDBJ databases">
        <title>Genomic Encyclopedia of Type Strains, Phase IV (KMG-IV): sequencing the most valuable type-strain genomes for metagenomic binning, comparative biology and taxonomic classification.</title>
        <authorList>
            <person name="Goeker M."/>
        </authorList>
    </citation>
    <scope>NUCLEOTIDE SEQUENCE [LARGE SCALE GENOMIC DNA]</scope>
    <source>
        <strain evidence="2 5">DSM 12027</strain>
    </source>
</reference>
<name>A0A5C4Y7Q7_9DEIO</name>
<evidence type="ECO:0000256" key="1">
    <source>
        <dbReference type="SAM" id="SignalP"/>
    </source>
</evidence>
<accession>A0A5C4Y7Q7</accession>
<proteinExistence type="predicted"/>
<keyword evidence="1" id="KW-0732">Signal</keyword>
<dbReference type="EMBL" id="JACHEW010000009">
    <property type="protein sequence ID" value="MBB6016824.1"/>
    <property type="molecule type" value="Genomic_DNA"/>
</dbReference>
<feature type="chain" id="PRO_5022849991" description="Lipoprotein" evidence="1">
    <location>
        <begin position="25"/>
        <end position="126"/>
    </location>
</feature>
<evidence type="ECO:0000313" key="5">
    <source>
        <dbReference type="Proteomes" id="UP000629870"/>
    </source>
</evidence>
<keyword evidence="5" id="KW-1185">Reference proteome</keyword>
<comment type="caution">
    <text evidence="3">The sequence shown here is derived from an EMBL/GenBank/DDBJ whole genome shotgun (WGS) entry which is preliminary data.</text>
</comment>
<gene>
    <name evidence="3" type="ORF">FHR04_05840</name>
    <name evidence="2" type="ORF">HNQ04_002079</name>
</gene>
<dbReference type="Proteomes" id="UP000629870">
    <property type="component" value="Unassembled WGS sequence"/>
</dbReference>
<protein>
    <recommendedName>
        <fullName evidence="6">Lipoprotein</fullName>
    </recommendedName>
</protein>
<dbReference type="EMBL" id="VDMO01000005">
    <property type="protein sequence ID" value="TNM71887.1"/>
    <property type="molecule type" value="Genomic_DNA"/>
</dbReference>
<dbReference type="RefSeq" id="WP_139401529.1">
    <property type="nucleotide sequence ID" value="NZ_JACHEW010000009.1"/>
</dbReference>
<evidence type="ECO:0000313" key="2">
    <source>
        <dbReference type="EMBL" id="MBB6016824.1"/>
    </source>
</evidence>
<evidence type="ECO:0000313" key="3">
    <source>
        <dbReference type="EMBL" id="TNM71887.1"/>
    </source>
</evidence>
<reference evidence="3 4" key="1">
    <citation type="submission" date="2019-06" db="EMBL/GenBank/DDBJ databases">
        <title>Genome sequence of Deinococcus radiopugnans ATCC 19172.</title>
        <authorList>
            <person name="Maclea K.S."/>
            <person name="Maynard C.R."/>
        </authorList>
    </citation>
    <scope>NUCLEOTIDE SEQUENCE [LARGE SCALE GENOMIC DNA]</scope>
    <source>
        <strain evidence="3 4">ATCC 19172</strain>
    </source>
</reference>
<dbReference type="OrthoDB" id="9989580at2"/>
<dbReference type="AlphaFoldDB" id="A0A5C4Y7Q7"/>